<gene>
    <name evidence="2" type="ORF">PISMIDRAFT_25434</name>
</gene>
<sequence>MPPKKKVVKSLLPSDAAGPGVVEVTNLLPLKGKSQRKPVPPTAINPHDVIPDEPLEGLGPSNPITGRGTRSKETFKQSHCYQYTNNGTECPIQKHADNVTAALTAAGKSKMRKQPKMAAEVSNSNADPAGLPLPSPVPAPTQPAPTPVPSLPFV</sequence>
<feature type="region of interest" description="Disordered" evidence="1">
    <location>
        <begin position="107"/>
        <end position="154"/>
    </location>
</feature>
<evidence type="ECO:0000313" key="3">
    <source>
        <dbReference type="Proteomes" id="UP000054018"/>
    </source>
</evidence>
<reference evidence="2 3" key="1">
    <citation type="submission" date="2014-04" db="EMBL/GenBank/DDBJ databases">
        <authorList>
            <consortium name="DOE Joint Genome Institute"/>
            <person name="Kuo A."/>
            <person name="Kohler A."/>
            <person name="Costa M.D."/>
            <person name="Nagy L.G."/>
            <person name="Floudas D."/>
            <person name="Copeland A."/>
            <person name="Barry K.W."/>
            <person name="Cichocki N."/>
            <person name="Veneault-Fourrey C."/>
            <person name="LaButti K."/>
            <person name="Lindquist E.A."/>
            <person name="Lipzen A."/>
            <person name="Lundell T."/>
            <person name="Morin E."/>
            <person name="Murat C."/>
            <person name="Sun H."/>
            <person name="Tunlid A."/>
            <person name="Henrissat B."/>
            <person name="Grigoriev I.V."/>
            <person name="Hibbett D.S."/>
            <person name="Martin F."/>
            <person name="Nordberg H.P."/>
            <person name="Cantor M.N."/>
            <person name="Hua S.X."/>
        </authorList>
    </citation>
    <scope>NUCLEOTIDE SEQUENCE [LARGE SCALE GENOMIC DNA]</scope>
    <source>
        <strain evidence="2 3">441</strain>
    </source>
</reference>
<feature type="compositionally biased region" description="Pro residues" evidence="1">
    <location>
        <begin position="131"/>
        <end position="154"/>
    </location>
</feature>
<dbReference type="AlphaFoldDB" id="A0A0C9YVI3"/>
<evidence type="ECO:0000313" key="2">
    <source>
        <dbReference type="EMBL" id="KIK14202.1"/>
    </source>
</evidence>
<reference evidence="3" key="2">
    <citation type="submission" date="2015-01" db="EMBL/GenBank/DDBJ databases">
        <title>Evolutionary Origins and Diversification of the Mycorrhizal Mutualists.</title>
        <authorList>
            <consortium name="DOE Joint Genome Institute"/>
            <consortium name="Mycorrhizal Genomics Consortium"/>
            <person name="Kohler A."/>
            <person name="Kuo A."/>
            <person name="Nagy L.G."/>
            <person name="Floudas D."/>
            <person name="Copeland A."/>
            <person name="Barry K.W."/>
            <person name="Cichocki N."/>
            <person name="Veneault-Fourrey C."/>
            <person name="LaButti K."/>
            <person name="Lindquist E.A."/>
            <person name="Lipzen A."/>
            <person name="Lundell T."/>
            <person name="Morin E."/>
            <person name="Murat C."/>
            <person name="Riley R."/>
            <person name="Ohm R."/>
            <person name="Sun H."/>
            <person name="Tunlid A."/>
            <person name="Henrissat B."/>
            <person name="Grigoriev I.V."/>
            <person name="Hibbett D.S."/>
            <person name="Martin F."/>
        </authorList>
    </citation>
    <scope>NUCLEOTIDE SEQUENCE [LARGE SCALE GENOMIC DNA]</scope>
    <source>
        <strain evidence="3">441</strain>
    </source>
</reference>
<dbReference type="Proteomes" id="UP000054018">
    <property type="component" value="Unassembled WGS sequence"/>
</dbReference>
<keyword evidence="3" id="KW-1185">Reference proteome</keyword>
<accession>A0A0C9YVI3</accession>
<name>A0A0C9YVI3_9AGAM</name>
<feature type="region of interest" description="Disordered" evidence="1">
    <location>
        <begin position="32"/>
        <end position="73"/>
    </location>
</feature>
<protein>
    <submittedName>
        <fullName evidence="2">Unplaced genomic scaffold scaffold_266, whole genome shotgun sequence</fullName>
    </submittedName>
</protein>
<dbReference type="EMBL" id="KN833950">
    <property type="protein sequence ID" value="KIK14202.1"/>
    <property type="molecule type" value="Genomic_DNA"/>
</dbReference>
<organism evidence="2 3">
    <name type="scientific">Pisolithus microcarpus 441</name>
    <dbReference type="NCBI Taxonomy" id="765257"/>
    <lineage>
        <taxon>Eukaryota</taxon>
        <taxon>Fungi</taxon>
        <taxon>Dikarya</taxon>
        <taxon>Basidiomycota</taxon>
        <taxon>Agaricomycotina</taxon>
        <taxon>Agaricomycetes</taxon>
        <taxon>Agaricomycetidae</taxon>
        <taxon>Boletales</taxon>
        <taxon>Sclerodermatineae</taxon>
        <taxon>Pisolithaceae</taxon>
        <taxon>Pisolithus</taxon>
    </lineage>
</organism>
<dbReference type="HOGENOM" id="CLU_1704951_0_0_1"/>
<proteinExistence type="predicted"/>
<evidence type="ECO:0000256" key="1">
    <source>
        <dbReference type="SAM" id="MobiDB-lite"/>
    </source>
</evidence>